<sequence>MEKNLRRIDPSSFSISANIPRANMPPSSEEAAIPMEETCPICKGAGYFCMDVPINDPNFGHLITCQCKLAEKEGRQRDKLWQQSNLQAFETKNFDTFNSHIVGVNESFARAKAFAQAPKGWLLLVGGYGCGKTHLAAAIANEAVRREYQTIFMVVPDLLDYLRSTFGPNSEVAYDERFDKIRSIQLLVLDDLGAESSTAWAREKLFQIINHRYNNHLPTVFTTNVDLDKLDPRIASRLLDVELCRQTVIQAKDYRQTTRNNNIRYK</sequence>
<feature type="domain" description="AAA+ ATPase" evidence="1">
    <location>
        <begin position="118"/>
        <end position="245"/>
    </location>
</feature>
<dbReference type="Pfam" id="PF01695">
    <property type="entry name" value="IstB_IS21"/>
    <property type="match status" value="1"/>
</dbReference>
<dbReference type="KEGG" id="hau:Haur_0089"/>
<evidence type="ECO:0000313" key="2">
    <source>
        <dbReference type="EMBL" id="ABX02741.1"/>
    </source>
</evidence>
<dbReference type="InterPro" id="IPR003593">
    <property type="entry name" value="AAA+_ATPase"/>
</dbReference>
<dbReference type="EMBL" id="CP000875">
    <property type="protein sequence ID" value="ABX02741.1"/>
    <property type="molecule type" value="Genomic_DNA"/>
</dbReference>
<dbReference type="PANTHER" id="PTHR30050">
    <property type="entry name" value="CHROMOSOMAL REPLICATION INITIATOR PROTEIN DNAA"/>
    <property type="match status" value="1"/>
</dbReference>
<dbReference type="InParanoid" id="A9B5B6"/>
<gene>
    <name evidence="2" type="ordered locus">Haur_0089</name>
</gene>
<dbReference type="FunCoup" id="A9B5B6">
    <property type="interactions" value="49"/>
</dbReference>
<proteinExistence type="predicted"/>
<dbReference type="SMART" id="SM00382">
    <property type="entry name" value="AAA"/>
    <property type="match status" value="1"/>
</dbReference>
<evidence type="ECO:0000313" key="3">
    <source>
        <dbReference type="Proteomes" id="UP000000787"/>
    </source>
</evidence>
<dbReference type="STRING" id="316274.Haur_0089"/>
<dbReference type="BioCyc" id="HAUR316274:GHYA-90-MONOMER"/>
<dbReference type="Gene3D" id="3.40.50.300">
    <property type="entry name" value="P-loop containing nucleotide triphosphate hydrolases"/>
    <property type="match status" value="1"/>
</dbReference>
<reference evidence="2 3" key="1">
    <citation type="journal article" date="2011" name="Stand. Genomic Sci.">
        <title>Complete genome sequence of the filamentous gliding predatory bacterium Herpetosiphon aurantiacus type strain (114-95(T)).</title>
        <authorList>
            <person name="Kiss H."/>
            <person name="Nett M."/>
            <person name="Domin N."/>
            <person name="Martin K."/>
            <person name="Maresca J.A."/>
            <person name="Copeland A."/>
            <person name="Lapidus A."/>
            <person name="Lucas S."/>
            <person name="Berry K.W."/>
            <person name="Glavina Del Rio T."/>
            <person name="Dalin E."/>
            <person name="Tice H."/>
            <person name="Pitluck S."/>
            <person name="Richardson P."/>
            <person name="Bruce D."/>
            <person name="Goodwin L."/>
            <person name="Han C."/>
            <person name="Detter J.C."/>
            <person name="Schmutz J."/>
            <person name="Brettin T."/>
            <person name="Land M."/>
            <person name="Hauser L."/>
            <person name="Kyrpides N.C."/>
            <person name="Ivanova N."/>
            <person name="Goker M."/>
            <person name="Woyke T."/>
            <person name="Klenk H.P."/>
            <person name="Bryant D.A."/>
        </authorList>
    </citation>
    <scope>NUCLEOTIDE SEQUENCE [LARGE SCALE GENOMIC DNA]</scope>
    <source>
        <strain evidence="3">ATCC 23779 / DSM 785 / 114-95</strain>
    </source>
</reference>
<protein>
    <submittedName>
        <fullName evidence="2">IstB domain protein ATP-binding protein</fullName>
    </submittedName>
</protein>
<dbReference type="InterPro" id="IPR002611">
    <property type="entry name" value="IstB_ATP-bd"/>
</dbReference>
<keyword evidence="2" id="KW-0547">Nucleotide-binding</keyword>
<keyword evidence="2" id="KW-0067">ATP-binding</keyword>
<dbReference type="CDD" id="cd00009">
    <property type="entry name" value="AAA"/>
    <property type="match status" value="1"/>
</dbReference>
<dbReference type="AlphaFoldDB" id="A9B5B6"/>
<name>A9B5B6_HERA2</name>
<dbReference type="PANTHER" id="PTHR30050:SF4">
    <property type="entry name" value="ATP-BINDING PROTEIN RV3427C IN INSERTION SEQUENCE-RELATED"/>
    <property type="match status" value="1"/>
</dbReference>
<dbReference type="Proteomes" id="UP000000787">
    <property type="component" value="Chromosome"/>
</dbReference>
<dbReference type="HOGENOM" id="CLU_062999_3_2_0"/>
<accession>A9B5B6</accession>
<dbReference type="GO" id="GO:0005524">
    <property type="term" value="F:ATP binding"/>
    <property type="evidence" value="ECO:0007669"/>
    <property type="project" value="UniProtKB-KW"/>
</dbReference>
<dbReference type="eggNOG" id="COG1484">
    <property type="taxonomic scope" value="Bacteria"/>
</dbReference>
<evidence type="ECO:0000259" key="1">
    <source>
        <dbReference type="SMART" id="SM00382"/>
    </source>
</evidence>
<dbReference type="SUPFAM" id="SSF52540">
    <property type="entry name" value="P-loop containing nucleoside triphosphate hydrolases"/>
    <property type="match status" value="1"/>
</dbReference>
<organism evidence="2 3">
    <name type="scientific">Herpetosiphon aurantiacus (strain ATCC 23779 / DSM 785 / 114-95)</name>
    <dbReference type="NCBI Taxonomy" id="316274"/>
    <lineage>
        <taxon>Bacteria</taxon>
        <taxon>Bacillati</taxon>
        <taxon>Chloroflexota</taxon>
        <taxon>Chloroflexia</taxon>
        <taxon>Herpetosiphonales</taxon>
        <taxon>Herpetosiphonaceae</taxon>
        <taxon>Herpetosiphon</taxon>
    </lineage>
</organism>
<dbReference type="GO" id="GO:0006260">
    <property type="term" value="P:DNA replication"/>
    <property type="evidence" value="ECO:0007669"/>
    <property type="project" value="TreeGrafter"/>
</dbReference>
<dbReference type="InterPro" id="IPR027417">
    <property type="entry name" value="P-loop_NTPase"/>
</dbReference>
<keyword evidence="3" id="KW-1185">Reference proteome</keyword>